<organism evidence="2 3">
    <name type="scientific">Phocaeicola plebeius</name>
    <dbReference type="NCBI Taxonomy" id="310297"/>
    <lineage>
        <taxon>Bacteria</taxon>
        <taxon>Pseudomonadati</taxon>
        <taxon>Bacteroidota</taxon>
        <taxon>Bacteroidia</taxon>
        <taxon>Bacteroidales</taxon>
        <taxon>Bacteroidaceae</taxon>
        <taxon>Phocaeicola</taxon>
    </lineage>
</organism>
<dbReference type="EMBL" id="QSQT01000054">
    <property type="protein sequence ID" value="RGK50227.1"/>
    <property type="molecule type" value="Genomic_DNA"/>
</dbReference>
<dbReference type="Proteomes" id="UP000260862">
    <property type="component" value="Unassembled WGS sequence"/>
</dbReference>
<reference evidence="2 3" key="1">
    <citation type="submission" date="2018-08" db="EMBL/GenBank/DDBJ databases">
        <title>A genome reference for cultivated species of the human gut microbiota.</title>
        <authorList>
            <person name="Zou Y."/>
            <person name="Xue W."/>
            <person name="Luo G."/>
        </authorList>
    </citation>
    <scope>NUCLEOTIDE SEQUENCE [LARGE SCALE GENOMIC DNA]</scope>
    <source>
        <strain evidence="2 3">TF10-3AC</strain>
    </source>
</reference>
<proteinExistence type="predicted"/>
<gene>
    <name evidence="2" type="ORF">DXD04_16265</name>
</gene>
<dbReference type="RefSeq" id="WP_117674174.1">
    <property type="nucleotide sequence ID" value="NZ_CABOGR010000054.1"/>
</dbReference>
<feature type="signal peptide" evidence="1">
    <location>
        <begin position="1"/>
        <end position="21"/>
    </location>
</feature>
<keyword evidence="3" id="KW-1185">Reference proteome</keyword>
<dbReference type="AlphaFoldDB" id="A0A3E4MKQ9"/>
<evidence type="ECO:0000313" key="3">
    <source>
        <dbReference type="Proteomes" id="UP000260862"/>
    </source>
</evidence>
<feature type="chain" id="PRO_5017776030" evidence="1">
    <location>
        <begin position="22"/>
        <end position="209"/>
    </location>
</feature>
<evidence type="ECO:0000313" key="2">
    <source>
        <dbReference type="EMBL" id="RGK50227.1"/>
    </source>
</evidence>
<evidence type="ECO:0000256" key="1">
    <source>
        <dbReference type="SAM" id="SignalP"/>
    </source>
</evidence>
<dbReference type="Pfam" id="PF13605">
    <property type="entry name" value="DUF4141"/>
    <property type="match status" value="1"/>
</dbReference>
<name>A0A3E4MKQ9_9BACT</name>
<dbReference type="InterPro" id="IPR025415">
    <property type="entry name" value="DUF4141"/>
</dbReference>
<protein>
    <submittedName>
        <fullName evidence="2">DUF4141 domain-containing protein</fullName>
    </submittedName>
</protein>
<comment type="caution">
    <text evidence="2">The sequence shown here is derived from an EMBL/GenBank/DDBJ whole genome shotgun (WGS) entry which is preliminary data.</text>
</comment>
<sequence>MKSRLIIMALTLLLSGHEVYAQWVVTDPTNFAGNIANTVKEIATASKTVNNTLNNFREVEKIYRQGKEYYDALQKVKTLVSDAYKVKETILMVSDISGIYVNSYKKMLSDKNFTPKELDAIAFGYARLLEESSECLKELKDVVNVTSLSMTDKERMDVIDRVYRDVKEYKGLVNYYTNKNISVSYLRALKAGDTKRVLSLYGTASERYW</sequence>
<keyword evidence="1" id="KW-0732">Signal</keyword>
<accession>A0A3E4MKQ9</accession>